<dbReference type="AlphaFoldDB" id="A0A085LX94"/>
<sequence>MLHYPENDARAKNQTDSKIKGTRGQISALGFPNEPVESTLECWREQGCEIVLQTIPIFIFKDWMFRDGMFKKQDDGVSYGVNLCANRASSDLQSNLFTNDKKAKRSTQLTKLEDPIFRYHLQNATRHSFFSA</sequence>
<gene>
    <name evidence="2" type="ORF">M513_09533</name>
</gene>
<reference evidence="2 3" key="1">
    <citation type="journal article" date="2014" name="Nat. Genet.">
        <title>Genome and transcriptome of the porcine whipworm Trichuris suis.</title>
        <authorList>
            <person name="Jex A.R."/>
            <person name="Nejsum P."/>
            <person name="Schwarz E.M."/>
            <person name="Hu L."/>
            <person name="Young N.D."/>
            <person name="Hall R.S."/>
            <person name="Korhonen P.K."/>
            <person name="Liao S."/>
            <person name="Thamsborg S."/>
            <person name="Xia J."/>
            <person name="Xu P."/>
            <person name="Wang S."/>
            <person name="Scheerlinck J.P."/>
            <person name="Hofmann A."/>
            <person name="Sternberg P.W."/>
            <person name="Wang J."/>
            <person name="Gasser R.B."/>
        </authorList>
    </citation>
    <scope>NUCLEOTIDE SEQUENCE [LARGE SCALE GENOMIC DNA]</scope>
    <source>
        <strain evidence="2">DCEP-RM93M</strain>
    </source>
</reference>
<accession>A0A085LX94</accession>
<evidence type="ECO:0000313" key="2">
    <source>
        <dbReference type="EMBL" id="KFD49590.1"/>
    </source>
</evidence>
<protein>
    <submittedName>
        <fullName evidence="2">Uncharacterized protein</fullName>
    </submittedName>
</protein>
<dbReference type="Proteomes" id="UP000030764">
    <property type="component" value="Unassembled WGS sequence"/>
</dbReference>
<organism evidence="2 3">
    <name type="scientific">Trichuris suis</name>
    <name type="common">pig whipworm</name>
    <dbReference type="NCBI Taxonomy" id="68888"/>
    <lineage>
        <taxon>Eukaryota</taxon>
        <taxon>Metazoa</taxon>
        <taxon>Ecdysozoa</taxon>
        <taxon>Nematoda</taxon>
        <taxon>Enoplea</taxon>
        <taxon>Dorylaimia</taxon>
        <taxon>Trichinellida</taxon>
        <taxon>Trichuridae</taxon>
        <taxon>Trichuris</taxon>
    </lineage>
</organism>
<feature type="compositionally biased region" description="Basic and acidic residues" evidence="1">
    <location>
        <begin position="1"/>
        <end position="19"/>
    </location>
</feature>
<dbReference type="EMBL" id="KL363267">
    <property type="protein sequence ID" value="KFD49590.1"/>
    <property type="molecule type" value="Genomic_DNA"/>
</dbReference>
<feature type="region of interest" description="Disordered" evidence="1">
    <location>
        <begin position="1"/>
        <end position="22"/>
    </location>
</feature>
<name>A0A085LX94_9BILA</name>
<keyword evidence="3" id="KW-1185">Reference proteome</keyword>
<evidence type="ECO:0000313" key="3">
    <source>
        <dbReference type="Proteomes" id="UP000030764"/>
    </source>
</evidence>
<proteinExistence type="predicted"/>
<evidence type="ECO:0000256" key="1">
    <source>
        <dbReference type="SAM" id="MobiDB-lite"/>
    </source>
</evidence>